<dbReference type="InterPro" id="IPR013611">
    <property type="entry name" value="Transp-assoc_OB_typ2"/>
</dbReference>
<dbReference type="InterPro" id="IPR008995">
    <property type="entry name" value="Mo/tungstate-bd_C_term_dom"/>
</dbReference>
<feature type="domain" description="ABC transporter" evidence="4">
    <location>
        <begin position="6"/>
        <end position="236"/>
    </location>
</feature>
<dbReference type="PROSITE" id="PS50893">
    <property type="entry name" value="ABC_TRANSPORTER_2"/>
    <property type="match status" value="1"/>
</dbReference>
<dbReference type="PROSITE" id="PS00211">
    <property type="entry name" value="ABC_TRANSPORTER_1"/>
    <property type="match status" value="1"/>
</dbReference>
<dbReference type="Gene3D" id="3.40.50.300">
    <property type="entry name" value="P-loop containing nucleotide triphosphate hydrolases"/>
    <property type="match status" value="1"/>
</dbReference>
<dbReference type="Pfam" id="PF00005">
    <property type="entry name" value="ABC_tran"/>
    <property type="match status" value="1"/>
</dbReference>
<dbReference type="SUPFAM" id="SSF50331">
    <property type="entry name" value="MOP-like"/>
    <property type="match status" value="1"/>
</dbReference>
<dbReference type="PANTHER" id="PTHR42781:SF4">
    <property type="entry name" value="SPERMIDINE_PUTRESCINE IMPORT ATP-BINDING PROTEIN POTA"/>
    <property type="match status" value="1"/>
</dbReference>
<dbReference type="Pfam" id="PF08402">
    <property type="entry name" value="TOBE_2"/>
    <property type="match status" value="1"/>
</dbReference>
<evidence type="ECO:0000259" key="4">
    <source>
        <dbReference type="PROSITE" id="PS50893"/>
    </source>
</evidence>
<protein>
    <submittedName>
        <fullName evidence="5">ABC transporter ATP-binding protein</fullName>
    </submittedName>
</protein>
<dbReference type="EMBL" id="JBIRWE010000004">
    <property type="protein sequence ID" value="MFI1965071.1"/>
    <property type="molecule type" value="Genomic_DNA"/>
</dbReference>
<dbReference type="GO" id="GO:0005524">
    <property type="term" value="F:ATP binding"/>
    <property type="evidence" value="ECO:0007669"/>
    <property type="project" value="UniProtKB-KW"/>
</dbReference>
<dbReference type="Proteomes" id="UP001611548">
    <property type="component" value="Unassembled WGS sequence"/>
</dbReference>
<dbReference type="PANTHER" id="PTHR42781">
    <property type="entry name" value="SPERMIDINE/PUTRESCINE IMPORT ATP-BINDING PROTEIN POTA"/>
    <property type="match status" value="1"/>
</dbReference>
<evidence type="ECO:0000256" key="1">
    <source>
        <dbReference type="ARBA" id="ARBA00022448"/>
    </source>
</evidence>
<dbReference type="SMART" id="SM00382">
    <property type="entry name" value="AAA"/>
    <property type="match status" value="1"/>
</dbReference>
<dbReference type="InterPro" id="IPR050093">
    <property type="entry name" value="ABC_SmlMolc_Importer"/>
</dbReference>
<organism evidence="5 6">
    <name type="scientific">Streptomyces pathocidini</name>
    <dbReference type="NCBI Taxonomy" id="1650571"/>
    <lineage>
        <taxon>Bacteria</taxon>
        <taxon>Bacillati</taxon>
        <taxon>Actinomycetota</taxon>
        <taxon>Actinomycetes</taxon>
        <taxon>Kitasatosporales</taxon>
        <taxon>Streptomycetaceae</taxon>
        <taxon>Streptomyces</taxon>
    </lineage>
</organism>
<dbReference type="InterPro" id="IPR003439">
    <property type="entry name" value="ABC_transporter-like_ATP-bd"/>
</dbReference>
<evidence type="ECO:0000256" key="2">
    <source>
        <dbReference type="ARBA" id="ARBA00022741"/>
    </source>
</evidence>
<sequence>MGAPALRLTAVCKEFGGTTAVDGVDLEVRDGEFFSLLGPSGSGKTTLLRLVAGFEHPTAGRVELAGHDVTGRPPHRRDVHTVFQDYALFPQMTVEQNVAYALTVRGVRKAERLARAHEALETVRLAGYGGRRPAQLSGGQRQRVALARALVDRPALLLLDEPLGALDLKLRQEMQTELKQLQRLTGISFLLVTHDQEEALTLSDRIAVLQGGRIEQIGTPAEVYERPATAFVAGFVGDTNLLTGQDAVRVVGRPGTYSLRPERVRLVAADAAGAAGAAYTQAAPDLPGPGERAVRGRIADIVYAGPHARVRVDLDGGGRITAALRGDDPVPGGPGTPVLALWRDESAYPVPDLTQD</sequence>
<evidence type="ECO:0000313" key="5">
    <source>
        <dbReference type="EMBL" id="MFI1965071.1"/>
    </source>
</evidence>
<keyword evidence="3 5" id="KW-0067">ATP-binding</keyword>
<accession>A0ABW7UT80</accession>
<dbReference type="Gene3D" id="2.40.50.100">
    <property type="match status" value="1"/>
</dbReference>
<comment type="caution">
    <text evidence="5">The sequence shown here is derived from an EMBL/GenBank/DDBJ whole genome shotgun (WGS) entry which is preliminary data.</text>
</comment>
<evidence type="ECO:0000256" key="3">
    <source>
        <dbReference type="ARBA" id="ARBA00022840"/>
    </source>
</evidence>
<evidence type="ECO:0000313" key="6">
    <source>
        <dbReference type="Proteomes" id="UP001611548"/>
    </source>
</evidence>
<dbReference type="InterPro" id="IPR003593">
    <property type="entry name" value="AAA+_ATPase"/>
</dbReference>
<keyword evidence="6" id="KW-1185">Reference proteome</keyword>
<dbReference type="InterPro" id="IPR017871">
    <property type="entry name" value="ABC_transporter-like_CS"/>
</dbReference>
<gene>
    <name evidence="5" type="ORF">ACH429_13310</name>
</gene>
<proteinExistence type="predicted"/>
<reference evidence="5 6" key="1">
    <citation type="submission" date="2024-10" db="EMBL/GenBank/DDBJ databases">
        <title>The Natural Products Discovery Center: Release of the First 8490 Sequenced Strains for Exploring Actinobacteria Biosynthetic Diversity.</title>
        <authorList>
            <person name="Kalkreuter E."/>
            <person name="Kautsar S.A."/>
            <person name="Yang D."/>
            <person name="Bader C.D."/>
            <person name="Teijaro C.N."/>
            <person name="Fluegel L."/>
            <person name="Davis C.M."/>
            <person name="Simpson J.R."/>
            <person name="Lauterbach L."/>
            <person name="Steele A.D."/>
            <person name="Gui C."/>
            <person name="Meng S."/>
            <person name="Li G."/>
            <person name="Viehrig K."/>
            <person name="Ye F."/>
            <person name="Su P."/>
            <person name="Kiefer A.F."/>
            <person name="Nichols A."/>
            <person name="Cepeda A.J."/>
            <person name="Yan W."/>
            <person name="Fan B."/>
            <person name="Jiang Y."/>
            <person name="Adhikari A."/>
            <person name="Zheng C.-J."/>
            <person name="Schuster L."/>
            <person name="Cowan T.M."/>
            <person name="Smanski M.J."/>
            <person name="Chevrette M.G."/>
            <person name="De Carvalho L.P.S."/>
            <person name="Shen B."/>
        </authorList>
    </citation>
    <scope>NUCLEOTIDE SEQUENCE [LARGE SCALE GENOMIC DNA]</scope>
    <source>
        <strain evidence="5 6">NPDC020327</strain>
    </source>
</reference>
<keyword evidence="1" id="KW-0813">Transport</keyword>
<dbReference type="InterPro" id="IPR027417">
    <property type="entry name" value="P-loop_NTPase"/>
</dbReference>
<dbReference type="SUPFAM" id="SSF52540">
    <property type="entry name" value="P-loop containing nucleoside triphosphate hydrolases"/>
    <property type="match status" value="1"/>
</dbReference>
<name>A0ABW7UT80_9ACTN</name>
<keyword evidence="2" id="KW-0547">Nucleotide-binding</keyword>
<dbReference type="RefSeq" id="WP_079100953.1">
    <property type="nucleotide sequence ID" value="NZ_JBIRWE010000004.1"/>
</dbReference>